<dbReference type="EMBL" id="VLTN01000041">
    <property type="protein sequence ID" value="KAA0149643.1"/>
    <property type="molecule type" value="Genomic_DNA"/>
</dbReference>
<keyword evidence="8" id="KW-0408">Iron</keyword>
<keyword evidence="9" id="KW-0411">Iron-sulfur</keyword>
<keyword evidence="11" id="KW-0472">Membrane</keyword>
<dbReference type="SUPFAM" id="SSF55424">
    <property type="entry name" value="FAD/NAD-linked reductases, dimerisation (C-terminal) domain"/>
    <property type="match status" value="1"/>
</dbReference>
<evidence type="ECO:0000256" key="1">
    <source>
        <dbReference type="ARBA" id="ARBA00001974"/>
    </source>
</evidence>
<evidence type="ECO:0000256" key="2">
    <source>
        <dbReference type="ARBA" id="ARBA00006442"/>
    </source>
</evidence>
<evidence type="ECO:0000256" key="10">
    <source>
        <dbReference type="SAM" id="MobiDB-lite"/>
    </source>
</evidence>
<dbReference type="InterPro" id="IPR016156">
    <property type="entry name" value="FAD/NAD-linked_Rdtase_dimer_sf"/>
</dbReference>
<dbReference type="GO" id="GO:0051537">
    <property type="term" value="F:2 iron, 2 sulfur cluster binding"/>
    <property type="evidence" value="ECO:0007669"/>
    <property type="project" value="UniProtKB-KW"/>
</dbReference>
<name>A0A5A8C980_CAFRO</name>
<evidence type="ECO:0000256" key="7">
    <source>
        <dbReference type="ARBA" id="ARBA00023002"/>
    </source>
</evidence>
<dbReference type="Pfam" id="PF07992">
    <property type="entry name" value="Pyr_redox_2"/>
    <property type="match status" value="1"/>
</dbReference>
<keyword evidence="4" id="KW-0001">2Fe-2S</keyword>
<evidence type="ECO:0000256" key="5">
    <source>
        <dbReference type="ARBA" id="ARBA00022723"/>
    </source>
</evidence>
<evidence type="ECO:0000259" key="12">
    <source>
        <dbReference type="PROSITE" id="PS51296"/>
    </source>
</evidence>
<feature type="transmembrane region" description="Helical" evidence="11">
    <location>
        <begin position="460"/>
        <end position="481"/>
    </location>
</feature>
<dbReference type="Pfam" id="PF00355">
    <property type="entry name" value="Rieske"/>
    <property type="match status" value="1"/>
</dbReference>
<dbReference type="AlphaFoldDB" id="A0A5A8C980"/>
<keyword evidence="11" id="KW-0812">Transmembrane</keyword>
<evidence type="ECO:0000313" key="14">
    <source>
        <dbReference type="Proteomes" id="UP000323011"/>
    </source>
</evidence>
<comment type="cofactor">
    <cofactor evidence="1">
        <name>FAD</name>
        <dbReference type="ChEBI" id="CHEBI:57692"/>
    </cofactor>
</comment>
<evidence type="ECO:0000256" key="3">
    <source>
        <dbReference type="ARBA" id="ARBA00022630"/>
    </source>
</evidence>
<keyword evidence="5" id="KW-0479">Metal-binding</keyword>
<dbReference type="InterPro" id="IPR028202">
    <property type="entry name" value="Reductase_C"/>
</dbReference>
<dbReference type="GO" id="GO:0005737">
    <property type="term" value="C:cytoplasm"/>
    <property type="evidence" value="ECO:0007669"/>
    <property type="project" value="TreeGrafter"/>
</dbReference>
<evidence type="ECO:0000256" key="4">
    <source>
        <dbReference type="ARBA" id="ARBA00022714"/>
    </source>
</evidence>
<keyword evidence="14" id="KW-1185">Reference proteome</keyword>
<protein>
    <recommendedName>
        <fullName evidence="12">Rieske domain-containing protein</fullName>
    </recommendedName>
</protein>
<keyword evidence="11" id="KW-1133">Transmembrane helix</keyword>
<dbReference type="Pfam" id="PF14759">
    <property type="entry name" value="Reductase_C"/>
    <property type="match status" value="1"/>
</dbReference>
<dbReference type="PANTHER" id="PTHR43557:SF2">
    <property type="entry name" value="RIESKE DOMAIN-CONTAINING PROTEIN-RELATED"/>
    <property type="match status" value="1"/>
</dbReference>
<comment type="caution">
    <text evidence="13">The sequence shown here is derived from an EMBL/GenBank/DDBJ whole genome shotgun (WGS) entry which is preliminary data.</text>
</comment>
<accession>A0A5A8C980</accession>
<dbReference type="PANTHER" id="PTHR43557">
    <property type="entry name" value="APOPTOSIS-INDUCING FACTOR 1"/>
    <property type="match status" value="1"/>
</dbReference>
<comment type="similarity">
    <text evidence="2">Belongs to the FAD-dependent oxidoreductase family.</text>
</comment>
<keyword evidence="3" id="KW-0285">Flavoprotein</keyword>
<proteinExistence type="inferred from homology"/>
<dbReference type="Gene3D" id="3.50.50.60">
    <property type="entry name" value="FAD/NAD(P)-binding domain"/>
    <property type="match status" value="2"/>
</dbReference>
<dbReference type="InterPro" id="IPR023753">
    <property type="entry name" value="FAD/NAD-binding_dom"/>
</dbReference>
<evidence type="ECO:0000256" key="8">
    <source>
        <dbReference type="ARBA" id="ARBA00023004"/>
    </source>
</evidence>
<gene>
    <name evidence="13" type="ORF">FNF29_05855</name>
</gene>
<dbReference type="SUPFAM" id="SSF50022">
    <property type="entry name" value="ISP domain"/>
    <property type="match status" value="1"/>
</dbReference>
<dbReference type="Gene3D" id="3.30.390.30">
    <property type="match status" value="1"/>
</dbReference>
<keyword evidence="6" id="KW-0274">FAD</keyword>
<reference evidence="13 14" key="1">
    <citation type="submission" date="2019-07" db="EMBL/GenBank/DDBJ databases">
        <title>Genomes of Cafeteria roenbergensis.</title>
        <authorList>
            <person name="Fischer M.G."/>
            <person name="Hackl T."/>
            <person name="Roman M."/>
        </authorList>
    </citation>
    <scope>NUCLEOTIDE SEQUENCE [LARGE SCALE GENOMIC DNA]</scope>
    <source>
        <strain evidence="13 14">BVI</strain>
    </source>
</reference>
<dbReference type="PRINTS" id="PR00411">
    <property type="entry name" value="PNDRDTASEI"/>
</dbReference>
<dbReference type="SUPFAM" id="SSF51905">
    <property type="entry name" value="FAD/NAD(P)-binding domain"/>
    <property type="match status" value="2"/>
</dbReference>
<dbReference type="Proteomes" id="UP000323011">
    <property type="component" value="Unassembled WGS sequence"/>
</dbReference>
<dbReference type="InterPro" id="IPR036922">
    <property type="entry name" value="Rieske_2Fe-2S_sf"/>
</dbReference>
<evidence type="ECO:0000256" key="11">
    <source>
        <dbReference type="SAM" id="Phobius"/>
    </source>
</evidence>
<evidence type="ECO:0000256" key="6">
    <source>
        <dbReference type="ARBA" id="ARBA00022827"/>
    </source>
</evidence>
<dbReference type="PROSITE" id="PS51296">
    <property type="entry name" value="RIESKE"/>
    <property type="match status" value="1"/>
</dbReference>
<organism evidence="13 14">
    <name type="scientific">Cafeteria roenbergensis</name>
    <name type="common">Marine flagellate</name>
    <dbReference type="NCBI Taxonomy" id="33653"/>
    <lineage>
        <taxon>Eukaryota</taxon>
        <taxon>Sar</taxon>
        <taxon>Stramenopiles</taxon>
        <taxon>Bigyra</taxon>
        <taxon>Opalozoa</taxon>
        <taxon>Bicosoecida</taxon>
        <taxon>Cafeteriaceae</taxon>
        <taxon>Cafeteria</taxon>
    </lineage>
</organism>
<feature type="region of interest" description="Disordered" evidence="10">
    <location>
        <begin position="214"/>
        <end position="268"/>
    </location>
</feature>
<dbReference type="GO" id="GO:0016651">
    <property type="term" value="F:oxidoreductase activity, acting on NAD(P)H"/>
    <property type="evidence" value="ECO:0007669"/>
    <property type="project" value="TreeGrafter"/>
</dbReference>
<dbReference type="InterPro" id="IPR036188">
    <property type="entry name" value="FAD/NAD-bd_sf"/>
</dbReference>
<dbReference type="PRINTS" id="PR00368">
    <property type="entry name" value="FADPNR"/>
</dbReference>
<dbReference type="Gene3D" id="2.102.10.10">
    <property type="entry name" value="Rieske [2Fe-2S] iron-sulphur domain"/>
    <property type="match status" value="1"/>
</dbReference>
<evidence type="ECO:0000256" key="9">
    <source>
        <dbReference type="ARBA" id="ARBA00023014"/>
    </source>
</evidence>
<keyword evidence="7" id="KW-0560">Oxidoreductase</keyword>
<dbReference type="InterPro" id="IPR017941">
    <property type="entry name" value="Rieske_2Fe-2S"/>
</dbReference>
<feature type="transmembrane region" description="Helical" evidence="11">
    <location>
        <begin position="548"/>
        <end position="571"/>
    </location>
</feature>
<feature type="domain" description="Rieske" evidence="12">
    <location>
        <begin position="593"/>
        <end position="696"/>
    </location>
</feature>
<dbReference type="GO" id="GO:0046872">
    <property type="term" value="F:metal ion binding"/>
    <property type="evidence" value="ECO:0007669"/>
    <property type="project" value="UniProtKB-KW"/>
</dbReference>
<sequence length="1180" mass="122130">MVPLVQERLERAVQEDAESLARAGSDAASRLMTQLLQDADSGLARTFGDGGAAAVAASVFAIPVVTAITLDGGQLPSDTPVKDLVGAVDAVTGKALVLQAETSGWRRPSIGGALRAIGAALACPGYERIAPLLDATVGTTRAGGRGGLSGSVSLELPGVSCSGRLSIEAGRGATGGGWVHVLVGPPPASGTLAAAIRAFGGVCAVCQDDTPAVASGNELESDGDSDDAQGAPPGASRSEADADGHGGQSDLGNAAGHPRRISGQSLPSSSALAATHRAAAAEPVAWPAASDTALRVVLGLAAPPADSSTEDVIALLQAFEAVSAALLLALSACRPESFDIELAAERATARKGGWGPAPEMLDLDPLPNGTVPQVRLQVPWQQSFADEEAAPLLDGTLGAVALALRAAAAEHAAEGSVGVAVRGWRCEDGPGLRSLLAAVGWSASQGLQFGRLAIKQLDTAWMWSLLDLASLPGVGAAVPLVRRHLAAPLPWSDDVSRDLGFAPDVGQAPADSPLVLLARALLAVARNASEPRPGQVQFIDKAARGDSLALGGVVIIAGLVAASGFMLYSMLSDSKPRLSAAKRADEAAKFVEVDLCPEDEIPAPGNMKPFKITTPTRTTILLVVSDSSKVTAFPNSCSHYNLPLSGKSGSVLSKDRIVCPFHAACFNAETGDVEDGPAMDSLPVYPTRIHGGRVYVKIPLTNKNKLVSRRQPCRHVVKAPGSSDGGDIVIVGCGAAAAGAIETILASGHSGSLTVVSKDKAGFWDRVKVSKAISSTDYSSRNVFIDPAVWKEAGVNLMLGYEVTSVDTGSKSLDAVPVEGGDSVAVRYDKLLCASGGPARTFRADRDEGFAIDGAELGNIFVLRDATDNIHVHKAVEEYADAEHGARVVIVGSSFIGMEAAASLQSYVADGLVRSIDVIGMEAEPFERVLGLEVGRVMRARHERAAAALGPAFDLRFHMGARTKAFNGTAVVTSVTVIESDGAVVDLEADLVVLGAGMIPAVGYLAGTDAKVGMAVRVDETLKACDHVWAAGDIAELPNRRFSSCERDAFIRIEHWDSAIDQGRCAARNMLSELAGRPGAPFDVVPFFWTQQLGVNIRYAGHCHFVTEADTIVHGDSSSESIKLTVFYCSGSKVLAVATLNNDPQAVAAGELFRQGRMPARAIIEGSPDIDLAVLLKADE</sequence>
<dbReference type="InterPro" id="IPR050446">
    <property type="entry name" value="FAD-oxidoreductase/Apoptosis"/>
</dbReference>
<evidence type="ECO:0000313" key="13">
    <source>
        <dbReference type="EMBL" id="KAA0149643.1"/>
    </source>
</evidence>